<evidence type="ECO:0000313" key="3">
    <source>
        <dbReference type="Proteomes" id="UP000015454"/>
    </source>
</evidence>
<accession>T0GFH0</accession>
<evidence type="ECO:0000256" key="1">
    <source>
        <dbReference type="SAM" id="Phobius"/>
    </source>
</evidence>
<dbReference type="RefSeq" id="WP_010571834.1">
    <property type="nucleotide sequence ID" value="NZ_AHMO02000008.1"/>
</dbReference>
<comment type="caution">
    <text evidence="2">The sequence shown here is derived from an EMBL/GenBank/DDBJ whole genome shotgun (WGS) entry which is preliminary data.</text>
</comment>
<keyword evidence="1" id="KW-1133">Transmembrane helix</keyword>
<dbReference type="OrthoDB" id="322733at2"/>
<feature type="transmembrane region" description="Helical" evidence="1">
    <location>
        <begin position="224"/>
        <end position="245"/>
    </location>
</feature>
<evidence type="ECO:0000313" key="2">
    <source>
        <dbReference type="EMBL" id="EQA45564.1"/>
    </source>
</evidence>
<gene>
    <name evidence="2" type="ORF">LEP1GSC050_3738</name>
</gene>
<dbReference type="STRING" id="1049789.LEP1GSC050_3738"/>
<reference evidence="2" key="1">
    <citation type="submission" date="2013-05" db="EMBL/GenBank/DDBJ databases">
        <authorList>
            <person name="Harkins D.M."/>
            <person name="Durkin A.S."/>
            <person name="Brinkac L.M."/>
            <person name="Haft D.H."/>
            <person name="Selengut J.D."/>
            <person name="Sanka R."/>
            <person name="DePew J."/>
            <person name="Purushe J."/>
            <person name="Hartskeerl R.A."/>
            <person name="Ahmed A."/>
            <person name="van der Linden H."/>
            <person name="Goris M.G.A."/>
            <person name="Vinetz J.M."/>
            <person name="Sutton G.G."/>
            <person name="Nierman W.C."/>
            <person name="Fouts D.E."/>
        </authorList>
    </citation>
    <scope>NUCLEOTIDE SEQUENCE [LARGE SCALE GENOMIC DNA]</scope>
    <source>
        <strain evidence="2">5399</strain>
    </source>
</reference>
<feature type="transmembrane region" description="Helical" evidence="1">
    <location>
        <begin position="121"/>
        <end position="139"/>
    </location>
</feature>
<keyword evidence="1" id="KW-0812">Transmembrane</keyword>
<feature type="transmembrane region" description="Helical" evidence="1">
    <location>
        <begin position="159"/>
        <end position="178"/>
    </location>
</feature>
<keyword evidence="3" id="KW-1185">Reference proteome</keyword>
<sequence length="266" mass="29740">MSLTRWELLLSFCKKGCKSGLLAGVLWGLLFLFFTSPLIWEAEAYEETGNHHHIQETLHSRAHGEGRFDLIGNIKQQIVPTVLGCTLLGGAFGIIISLFLGLGFSFGFFTRNFFESPIRSATLTGLISFLIFHGIPSVSNPPELPGVIGSEESFTSRQYWWIQSIVCSIMGVLIYLIISSKESGRIVKVFGLLLGIFIALLPFLSGTGAEAVNSVVPPELRSRFVYYSLTINFIFWLCLTIQFFLRLAKDKTIDSYQILNEEIVIQ</sequence>
<dbReference type="Proteomes" id="UP000015454">
    <property type="component" value="Unassembled WGS sequence"/>
</dbReference>
<proteinExistence type="predicted"/>
<name>T0GFH0_9LEPT</name>
<dbReference type="Pfam" id="PF09490">
    <property type="entry name" value="CbtA"/>
    <property type="match status" value="1"/>
</dbReference>
<keyword evidence="1" id="KW-0472">Membrane</keyword>
<protein>
    <submittedName>
        <fullName evidence="2">Cobalt transporter subunit CbtA</fullName>
    </submittedName>
</protein>
<dbReference type="AlphaFoldDB" id="T0GFH0"/>
<dbReference type="InterPro" id="IPR012666">
    <property type="entry name" value="CbtA_put"/>
</dbReference>
<feature type="transmembrane region" description="Helical" evidence="1">
    <location>
        <begin position="87"/>
        <end position="109"/>
    </location>
</feature>
<organism evidence="2 3">
    <name type="scientific">Leptospira broomii serovar Hurstbridge str. 5399</name>
    <dbReference type="NCBI Taxonomy" id="1049789"/>
    <lineage>
        <taxon>Bacteria</taxon>
        <taxon>Pseudomonadati</taxon>
        <taxon>Spirochaetota</taxon>
        <taxon>Spirochaetia</taxon>
        <taxon>Leptospirales</taxon>
        <taxon>Leptospiraceae</taxon>
        <taxon>Leptospira</taxon>
    </lineage>
</organism>
<feature type="transmembrane region" description="Helical" evidence="1">
    <location>
        <begin position="185"/>
        <end position="204"/>
    </location>
</feature>
<dbReference type="EMBL" id="AHMO02000008">
    <property type="protein sequence ID" value="EQA45564.1"/>
    <property type="molecule type" value="Genomic_DNA"/>
</dbReference>
<feature type="transmembrane region" description="Helical" evidence="1">
    <location>
        <begin position="21"/>
        <end position="40"/>
    </location>
</feature>